<gene>
    <name evidence="1" type="ORF">CEXT_257161</name>
</gene>
<dbReference type="EMBL" id="BPLR01017310">
    <property type="protein sequence ID" value="GIY90313.1"/>
    <property type="molecule type" value="Genomic_DNA"/>
</dbReference>
<dbReference type="Proteomes" id="UP001054945">
    <property type="component" value="Unassembled WGS sequence"/>
</dbReference>
<proteinExistence type="predicted"/>
<evidence type="ECO:0000313" key="1">
    <source>
        <dbReference type="EMBL" id="GIY90313.1"/>
    </source>
</evidence>
<reference evidence="1 2" key="1">
    <citation type="submission" date="2021-06" db="EMBL/GenBank/DDBJ databases">
        <title>Caerostris extrusa draft genome.</title>
        <authorList>
            <person name="Kono N."/>
            <person name="Arakawa K."/>
        </authorList>
    </citation>
    <scope>NUCLEOTIDE SEQUENCE [LARGE SCALE GENOMIC DNA]</scope>
</reference>
<protein>
    <submittedName>
        <fullName evidence="1">Uncharacterized protein</fullName>
    </submittedName>
</protein>
<sequence>MDETSLGGGDTRDALLVHCLSQQRPSFEYSQRMRKCATFTRPNQSVGKGRFVFCQPRHVTSMRTVGLSDKMLRVLAKLAH</sequence>
<name>A0AAV4X6P6_CAEEX</name>
<dbReference type="AlphaFoldDB" id="A0AAV4X6P6"/>
<accession>A0AAV4X6P6</accession>
<comment type="caution">
    <text evidence="1">The sequence shown here is derived from an EMBL/GenBank/DDBJ whole genome shotgun (WGS) entry which is preliminary data.</text>
</comment>
<keyword evidence="2" id="KW-1185">Reference proteome</keyword>
<organism evidence="1 2">
    <name type="scientific">Caerostris extrusa</name>
    <name type="common">Bark spider</name>
    <name type="synonym">Caerostris bankana</name>
    <dbReference type="NCBI Taxonomy" id="172846"/>
    <lineage>
        <taxon>Eukaryota</taxon>
        <taxon>Metazoa</taxon>
        <taxon>Ecdysozoa</taxon>
        <taxon>Arthropoda</taxon>
        <taxon>Chelicerata</taxon>
        <taxon>Arachnida</taxon>
        <taxon>Araneae</taxon>
        <taxon>Araneomorphae</taxon>
        <taxon>Entelegynae</taxon>
        <taxon>Araneoidea</taxon>
        <taxon>Araneidae</taxon>
        <taxon>Caerostris</taxon>
    </lineage>
</organism>
<evidence type="ECO:0000313" key="2">
    <source>
        <dbReference type="Proteomes" id="UP001054945"/>
    </source>
</evidence>